<dbReference type="EMBL" id="CDMY01000305">
    <property type="protein sequence ID" value="CEM01521.1"/>
    <property type="molecule type" value="Genomic_DNA"/>
</dbReference>
<proteinExistence type="predicted"/>
<dbReference type="PhylomeDB" id="A0A0G4ESY4"/>
<organism evidence="1 2">
    <name type="scientific">Vitrella brassicaformis (strain CCMP3155)</name>
    <dbReference type="NCBI Taxonomy" id="1169540"/>
    <lineage>
        <taxon>Eukaryota</taxon>
        <taxon>Sar</taxon>
        <taxon>Alveolata</taxon>
        <taxon>Colpodellida</taxon>
        <taxon>Vitrellaceae</taxon>
        <taxon>Vitrella</taxon>
    </lineage>
</organism>
<accession>A0A0G4ESY4</accession>
<name>A0A0G4ESY4_VITBC</name>
<dbReference type="Proteomes" id="UP000041254">
    <property type="component" value="Unassembled WGS sequence"/>
</dbReference>
<reference evidence="1 2" key="1">
    <citation type="submission" date="2014-11" db="EMBL/GenBank/DDBJ databases">
        <authorList>
            <person name="Zhu J."/>
            <person name="Qi W."/>
            <person name="Song R."/>
        </authorList>
    </citation>
    <scope>NUCLEOTIDE SEQUENCE [LARGE SCALE GENOMIC DNA]</scope>
</reference>
<protein>
    <recommendedName>
        <fullName evidence="3">LRAT domain-containing protein</fullName>
    </recommendedName>
</protein>
<sequence length="122" mass="13580">MQLVSRPANPPCNPSSPGESCEHRGVVVTLVDSDVEIRYGDKGWLIHKGERYGFTEGDTIVRSVIGLKKNRWNFRGEVHQAVRGVSVGDLRTEGGTKFDFETDNCHHAVERMMAKALAVFSH</sequence>
<gene>
    <name evidence="1" type="ORF">Vbra_13151</name>
</gene>
<dbReference type="AlphaFoldDB" id="A0A0G4ESY4"/>
<keyword evidence="2" id="KW-1185">Reference proteome</keyword>
<evidence type="ECO:0008006" key="3">
    <source>
        <dbReference type="Google" id="ProtNLM"/>
    </source>
</evidence>
<evidence type="ECO:0000313" key="1">
    <source>
        <dbReference type="EMBL" id="CEM01521.1"/>
    </source>
</evidence>
<dbReference type="InParanoid" id="A0A0G4ESY4"/>
<dbReference type="VEuPathDB" id="CryptoDB:Vbra_13151"/>
<evidence type="ECO:0000313" key="2">
    <source>
        <dbReference type="Proteomes" id="UP000041254"/>
    </source>
</evidence>